<dbReference type="EMBL" id="GBRH01282832">
    <property type="protein sequence ID" value="JAD15063.1"/>
    <property type="molecule type" value="Transcribed_RNA"/>
</dbReference>
<evidence type="ECO:0000313" key="1">
    <source>
        <dbReference type="EMBL" id="JAD15063.1"/>
    </source>
</evidence>
<reference evidence="1" key="2">
    <citation type="journal article" date="2015" name="Data Brief">
        <title>Shoot transcriptome of the giant reed, Arundo donax.</title>
        <authorList>
            <person name="Barrero R.A."/>
            <person name="Guerrero F.D."/>
            <person name="Moolhuijzen P."/>
            <person name="Goolsby J.A."/>
            <person name="Tidwell J."/>
            <person name="Bellgard S.E."/>
            <person name="Bellgard M.I."/>
        </authorList>
    </citation>
    <scope>NUCLEOTIDE SEQUENCE</scope>
    <source>
        <tissue evidence="1">Shoot tissue taken approximately 20 cm above the soil surface</tissue>
    </source>
</reference>
<sequence>MLWRPVVGPSVMVGSTLCWLIGGGDILQLDLDTQSLAVINRPLYLPLKFDFQILPMENNGLGFAVVSRQLNLQLWQWKAKSDGVMGLVLQRAIDLEKLISPAPSEERVRTKILGFAEGANAIFLWWHDAAFMIQLDSLQVTKLPESTMSFPYYPYTSFFTAGSEIGN</sequence>
<dbReference type="PANTHER" id="PTHR33186">
    <property type="entry name" value="OS10G0136150 PROTEIN-RELATED"/>
    <property type="match status" value="1"/>
</dbReference>
<dbReference type="AlphaFoldDB" id="A0A0A8XQS2"/>
<organism evidence="1">
    <name type="scientific">Arundo donax</name>
    <name type="common">Giant reed</name>
    <name type="synonym">Donax arundinaceus</name>
    <dbReference type="NCBI Taxonomy" id="35708"/>
    <lineage>
        <taxon>Eukaryota</taxon>
        <taxon>Viridiplantae</taxon>
        <taxon>Streptophyta</taxon>
        <taxon>Embryophyta</taxon>
        <taxon>Tracheophyta</taxon>
        <taxon>Spermatophyta</taxon>
        <taxon>Magnoliopsida</taxon>
        <taxon>Liliopsida</taxon>
        <taxon>Poales</taxon>
        <taxon>Poaceae</taxon>
        <taxon>PACMAD clade</taxon>
        <taxon>Arundinoideae</taxon>
        <taxon>Arundineae</taxon>
        <taxon>Arundo</taxon>
    </lineage>
</organism>
<dbReference type="PANTHER" id="PTHR33186:SF13">
    <property type="entry name" value="OS10G0138300 PROTEIN"/>
    <property type="match status" value="1"/>
</dbReference>
<reference evidence="1" key="1">
    <citation type="submission" date="2014-09" db="EMBL/GenBank/DDBJ databases">
        <authorList>
            <person name="Magalhaes I.L.F."/>
            <person name="Oliveira U."/>
            <person name="Santos F.R."/>
            <person name="Vidigal T.H.D.A."/>
            <person name="Brescovit A.D."/>
            <person name="Santos A.J."/>
        </authorList>
    </citation>
    <scope>NUCLEOTIDE SEQUENCE</scope>
    <source>
        <tissue evidence="1">Shoot tissue taken approximately 20 cm above the soil surface</tissue>
    </source>
</reference>
<proteinExistence type="predicted"/>
<protein>
    <submittedName>
        <fullName evidence="1">Uncharacterized protein</fullName>
    </submittedName>
</protein>
<accession>A0A0A8XQS2</accession>
<name>A0A0A8XQS2_ARUDO</name>